<feature type="transmembrane region" description="Helical" evidence="1">
    <location>
        <begin position="132"/>
        <end position="151"/>
    </location>
</feature>
<dbReference type="RefSeq" id="WP_115493009.1">
    <property type="nucleotide sequence ID" value="NZ_JACHWW010000002.1"/>
</dbReference>
<name>A0A395LGJ4_9SPHN</name>
<accession>A0A395LGJ4</accession>
<dbReference type="Proteomes" id="UP000254101">
    <property type="component" value="Unassembled WGS sequence"/>
</dbReference>
<protein>
    <submittedName>
        <fullName evidence="2">DUF2269 domain-containing protein</fullName>
    </submittedName>
</protein>
<evidence type="ECO:0000313" key="2">
    <source>
        <dbReference type="EMBL" id="RDS75741.1"/>
    </source>
</evidence>
<organism evidence="2 3">
    <name type="scientific">Alteriqipengyuania lutimaris</name>
    <dbReference type="NCBI Taxonomy" id="1538146"/>
    <lineage>
        <taxon>Bacteria</taxon>
        <taxon>Pseudomonadati</taxon>
        <taxon>Pseudomonadota</taxon>
        <taxon>Alphaproteobacteria</taxon>
        <taxon>Sphingomonadales</taxon>
        <taxon>Erythrobacteraceae</taxon>
        <taxon>Alteriqipengyuania</taxon>
    </lineage>
</organism>
<evidence type="ECO:0000256" key="1">
    <source>
        <dbReference type="SAM" id="Phobius"/>
    </source>
</evidence>
<keyword evidence="1" id="KW-0812">Transmembrane</keyword>
<proteinExistence type="predicted"/>
<reference evidence="2 3" key="1">
    <citation type="submission" date="2018-07" db="EMBL/GenBank/DDBJ databases">
        <title>Erythrobacter nanhaiensis sp. nov., a novel member of the genus Erythrobacter isolated from the South China Sea.</title>
        <authorList>
            <person name="Chen X."/>
            <person name="Liu J."/>
        </authorList>
    </citation>
    <scope>NUCLEOTIDE SEQUENCE [LARGE SCALE GENOMIC DNA]</scope>
    <source>
        <strain evidence="2 3">S-5</strain>
    </source>
</reference>
<feature type="transmembrane region" description="Helical" evidence="1">
    <location>
        <begin position="12"/>
        <end position="31"/>
    </location>
</feature>
<dbReference type="Pfam" id="PF10027">
    <property type="entry name" value="DUF2269"/>
    <property type="match status" value="1"/>
</dbReference>
<keyword evidence="1" id="KW-1133">Transmembrane helix</keyword>
<dbReference type="InterPro" id="IPR018729">
    <property type="entry name" value="DUF2269_transmembrane"/>
</dbReference>
<sequence length="155" mass="16993">MEPYSLLKTVHIISSTVLFGTGMGIAFFFLMGTRSGDPAAAYFAARTTALADMIFTLTAGIVQPLSGFALIHLAGYDPFAPWLVATYAIYLIALACWLPVVWLQLQIRDMYRAMLGGAAIDDALLARRIRTWFVLGWPAFAGLVIVFWLMVAKPA</sequence>
<dbReference type="AlphaFoldDB" id="A0A395LGJ4"/>
<dbReference type="OrthoDB" id="9786302at2"/>
<dbReference type="EMBL" id="QRBB01000002">
    <property type="protein sequence ID" value="RDS75741.1"/>
    <property type="molecule type" value="Genomic_DNA"/>
</dbReference>
<evidence type="ECO:0000313" key="3">
    <source>
        <dbReference type="Proteomes" id="UP000254101"/>
    </source>
</evidence>
<feature type="transmembrane region" description="Helical" evidence="1">
    <location>
        <begin position="82"/>
        <end position="105"/>
    </location>
</feature>
<keyword evidence="3" id="KW-1185">Reference proteome</keyword>
<gene>
    <name evidence="2" type="ORF">DL238_13640</name>
</gene>
<keyword evidence="1" id="KW-0472">Membrane</keyword>
<comment type="caution">
    <text evidence="2">The sequence shown here is derived from an EMBL/GenBank/DDBJ whole genome shotgun (WGS) entry which is preliminary data.</text>
</comment>